<feature type="compositionally biased region" description="Basic and acidic residues" evidence="1">
    <location>
        <begin position="1"/>
        <end position="19"/>
    </location>
</feature>
<sequence>VGKEVEKEGSIQAEHHEGALTHQQPPAATVAKPRPWRSIATGTQHYIMLYSPLSSKLLRNVIRVEFQEADGDCHLQAFVYDHGFGPFLSQVSPVLTQRLHPPPEPQPDSVV</sequence>
<gene>
    <name evidence="2" type="ORF">E2I00_013043</name>
</gene>
<evidence type="ECO:0000313" key="2">
    <source>
        <dbReference type="EMBL" id="KAB0391886.1"/>
    </source>
</evidence>
<proteinExistence type="predicted"/>
<dbReference type="OrthoDB" id="9684120at2759"/>
<dbReference type="EMBL" id="SGJD01004155">
    <property type="protein sequence ID" value="KAB0391886.1"/>
    <property type="molecule type" value="Genomic_DNA"/>
</dbReference>
<reference evidence="2 3" key="1">
    <citation type="journal article" date="2019" name="PLoS ONE">
        <title>Genomic analyses reveal an absence of contemporary introgressive admixture between fin whales and blue whales, despite known hybrids.</title>
        <authorList>
            <person name="Westbury M.V."/>
            <person name="Petersen B."/>
            <person name="Lorenzen E.D."/>
        </authorList>
    </citation>
    <scope>NUCLEOTIDE SEQUENCE [LARGE SCALE GENOMIC DNA]</scope>
    <source>
        <strain evidence="2">FinWhale-01</strain>
    </source>
</reference>
<organism evidence="2 3">
    <name type="scientific">Balaenoptera physalus</name>
    <name type="common">Fin whale</name>
    <name type="synonym">Balaena physalus</name>
    <dbReference type="NCBI Taxonomy" id="9770"/>
    <lineage>
        <taxon>Eukaryota</taxon>
        <taxon>Metazoa</taxon>
        <taxon>Chordata</taxon>
        <taxon>Craniata</taxon>
        <taxon>Vertebrata</taxon>
        <taxon>Euteleostomi</taxon>
        <taxon>Mammalia</taxon>
        <taxon>Eutheria</taxon>
        <taxon>Laurasiatheria</taxon>
        <taxon>Artiodactyla</taxon>
        <taxon>Whippomorpha</taxon>
        <taxon>Cetacea</taxon>
        <taxon>Mysticeti</taxon>
        <taxon>Balaenopteridae</taxon>
        <taxon>Balaenoptera</taxon>
    </lineage>
</organism>
<comment type="caution">
    <text evidence="2">The sequence shown here is derived from an EMBL/GenBank/DDBJ whole genome shotgun (WGS) entry which is preliminary data.</text>
</comment>
<feature type="region of interest" description="Disordered" evidence="1">
    <location>
        <begin position="1"/>
        <end position="34"/>
    </location>
</feature>
<dbReference type="AlphaFoldDB" id="A0A643BV62"/>
<evidence type="ECO:0000256" key="1">
    <source>
        <dbReference type="SAM" id="MobiDB-lite"/>
    </source>
</evidence>
<evidence type="ECO:0000313" key="3">
    <source>
        <dbReference type="Proteomes" id="UP000437017"/>
    </source>
</evidence>
<protein>
    <submittedName>
        <fullName evidence="2">Uncharacterized protein</fullName>
    </submittedName>
</protein>
<accession>A0A643BV62</accession>
<dbReference type="Gene3D" id="2.40.50.40">
    <property type="match status" value="1"/>
</dbReference>
<feature type="non-terminal residue" evidence="2">
    <location>
        <position position="1"/>
    </location>
</feature>
<name>A0A643BV62_BALPH</name>
<keyword evidence="3" id="KW-1185">Reference proteome</keyword>
<dbReference type="Proteomes" id="UP000437017">
    <property type="component" value="Unassembled WGS sequence"/>
</dbReference>